<comment type="caution">
    <text evidence="3">The sequence shown here is derived from an EMBL/GenBank/DDBJ whole genome shotgun (WGS) entry which is preliminary data.</text>
</comment>
<protein>
    <submittedName>
        <fullName evidence="3">Uncharacterized protein</fullName>
    </submittedName>
</protein>
<dbReference type="OrthoDB" id="1934890at2759"/>
<dbReference type="EMBL" id="WOCE01000001">
    <property type="protein sequence ID" value="KAE9620779.1"/>
    <property type="molecule type" value="Genomic_DNA"/>
</dbReference>
<evidence type="ECO:0000313" key="3">
    <source>
        <dbReference type="EMBL" id="KAE9620779.1"/>
    </source>
</evidence>
<evidence type="ECO:0000256" key="1">
    <source>
        <dbReference type="SAM" id="Coils"/>
    </source>
</evidence>
<proteinExistence type="predicted"/>
<feature type="compositionally biased region" description="Polar residues" evidence="2">
    <location>
        <begin position="32"/>
        <end position="42"/>
    </location>
</feature>
<keyword evidence="4" id="KW-1185">Reference proteome</keyword>
<evidence type="ECO:0000256" key="2">
    <source>
        <dbReference type="SAM" id="MobiDB-lite"/>
    </source>
</evidence>
<feature type="region of interest" description="Disordered" evidence="2">
    <location>
        <begin position="345"/>
        <end position="368"/>
    </location>
</feature>
<reference evidence="4" key="1">
    <citation type="journal article" date="2020" name="Nat. Commun.">
        <title>Genome sequence of the cluster root forming white lupin.</title>
        <authorList>
            <person name="Hufnagel B."/>
            <person name="Marques A."/>
            <person name="Soriano A."/>
            <person name="Marques L."/>
            <person name="Divol F."/>
            <person name="Doumas P."/>
            <person name="Sallet E."/>
            <person name="Mancinotti D."/>
            <person name="Carrere S."/>
            <person name="Marande W."/>
            <person name="Arribat S."/>
            <person name="Keller J."/>
            <person name="Huneau C."/>
            <person name="Blein T."/>
            <person name="Aime D."/>
            <person name="Laguerre M."/>
            <person name="Taylor J."/>
            <person name="Schubert V."/>
            <person name="Nelson M."/>
            <person name="Geu-Flores F."/>
            <person name="Crespi M."/>
            <person name="Gallardo-Guerrero K."/>
            <person name="Delaux P.-M."/>
            <person name="Salse J."/>
            <person name="Berges H."/>
            <person name="Guyot R."/>
            <person name="Gouzy J."/>
            <person name="Peret B."/>
        </authorList>
    </citation>
    <scope>NUCLEOTIDE SEQUENCE [LARGE SCALE GENOMIC DNA]</scope>
    <source>
        <strain evidence="4">cv. Amiga</strain>
    </source>
</reference>
<name>A0A6A4R403_LUPAL</name>
<dbReference type="Proteomes" id="UP000447434">
    <property type="component" value="Chromosome 1"/>
</dbReference>
<dbReference type="AlphaFoldDB" id="A0A6A4R403"/>
<dbReference type="PANTHER" id="PTHR33448">
    <property type="entry name" value="CHLOROPLAST PROTEIN HCF243-RELATED"/>
    <property type="match status" value="1"/>
</dbReference>
<dbReference type="PANTHER" id="PTHR33448:SF4">
    <property type="entry name" value="CHLOROPLAST PROTEIN HCF243"/>
    <property type="match status" value="1"/>
</dbReference>
<organism evidence="3 4">
    <name type="scientific">Lupinus albus</name>
    <name type="common">White lupine</name>
    <name type="synonym">Lupinus termis</name>
    <dbReference type="NCBI Taxonomy" id="3870"/>
    <lineage>
        <taxon>Eukaryota</taxon>
        <taxon>Viridiplantae</taxon>
        <taxon>Streptophyta</taxon>
        <taxon>Embryophyta</taxon>
        <taxon>Tracheophyta</taxon>
        <taxon>Spermatophyta</taxon>
        <taxon>Magnoliopsida</taxon>
        <taxon>eudicotyledons</taxon>
        <taxon>Gunneridae</taxon>
        <taxon>Pentapetalae</taxon>
        <taxon>rosids</taxon>
        <taxon>fabids</taxon>
        <taxon>Fabales</taxon>
        <taxon>Fabaceae</taxon>
        <taxon>Papilionoideae</taxon>
        <taxon>50 kb inversion clade</taxon>
        <taxon>genistoids sensu lato</taxon>
        <taxon>core genistoids</taxon>
        <taxon>Genisteae</taxon>
        <taxon>Lupinus</taxon>
    </lineage>
</organism>
<keyword evidence="1" id="KW-0175">Coiled coil</keyword>
<feature type="region of interest" description="Disordered" evidence="2">
    <location>
        <begin position="1"/>
        <end position="67"/>
    </location>
</feature>
<sequence length="515" mass="58299">MKLSSKTIFSPGHSKELPPQIPISSSSSSSSFNKKLVTNGQASPMFPTVGRKRGSGFDNPEPSSPKVTCIGQVRVKAKKRGAISKSKTRSGAREASFRRLEVGMNPDLSRQKSQRIQSFQQQNNNLQQQQDRNQRWVHLPLTICEALKELSCLFPCKSFCTREREDKGSRWMFTIQKCKRDIELVMGEEEQEEERTRHRRRHVFENIDLDHIEKLKNEGKEEEGEEEEEEKRRVSLCIPPKNALLLMRCRSDPIKVAALSNKLLDPTLHKQEDDVEVQVGVTMEEDKDVRYSEKCTVLVDNKEDEAKQVTNEVVEEEVKAEKKKEDEDANDSEKLETICENDVVEKGSKDEEVKGTETEEEKWSRERENRSNIESGILPECLLLMMCEPKLSTEVSKETWVCTADFVRWLPPRSAAKTGSGDRQDKKRVAVESKQPLVQPPPPVIQPGRLSCSFTVPVVGPNVCEPDVLKRCKSEPRGSAAAKVAPEGCFWNKNRKLMEPYSSARLGISAAGVGF</sequence>
<evidence type="ECO:0000313" key="4">
    <source>
        <dbReference type="Proteomes" id="UP000447434"/>
    </source>
</evidence>
<feature type="coiled-coil region" evidence="1">
    <location>
        <begin position="299"/>
        <end position="326"/>
    </location>
</feature>
<accession>A0A6A4R403</accession>
<gene>
    <name evidence="3" type="ORF">Lalb_Chr01g0006651</name>
</gene>